<dbReference type="GO" id="GO:0016757">
    <property type="term" value="F:glycosyltransferase activity"/>
    <property type="evidence" value="ECO:0007669"/>
    <property type="project" value="UniProtKB-KW"/>
</dbReference>
<dbReference type="Proteomes" id="UP000033054">
    <property type="component" value="Chromosome"/>
</dbReference>
<dbReference type="InterPro" id="IPR029044">
    <property type="entry name" value="Nucleotide-diphossugar_trans"/>
</dbReference>
<dbReference type="PANTHER" id="PTHR43179">
    <property type="entry name" value="RHAMNOSYLTRANSFERASE WBBL"/>
    <property type="match status" value="1"/>
</dbReference>
<evidence type="ECO:0000256" key="1">
    <source>
        <dbReference type="ARBA" id="ARBA00006739"/>
    </source>
</evidence>
<sequence>MADIERKNTTPLISLITVNYNQAVVTCDLLESTRQLTYPNFEIIVVDNGSVEDPTERIKAGNYPHVRIIVSPENLGFSGGNNLGIQQAKGDYFFLLNNDTIVTPDLLEQLIKPFFQESTIGVCCPKIRYYDEPDVIQYAGYYPLNKYTGRTWAIGLMEPDQGQYDRAEPTHFAHGAAMLVSREVLDRVGSLDDSFFLYYEELDWSMRIRKAGYQIYYQPEALIYHRESMSVGKQNPMKVYYHTRNRLWFMRRNVETLPLLVFYTYYFGLALPKALLQYTLRWQPDYLKAVSDAVIWNLKHKVTETHSEGKPSPVAKPFDAMLTN</sequence>
<comment type="similarity">
    <text evidence="1">Belongs to the glycosyltransferase 2 family.</text>
</comment>
<evidence type="ECO:0000256" key="3">
    <source>
        <dbReference type="ARBA" id="ARBA00022679"/>
    </source>
</evidence>
<keyword evidence="3 5" id="KW-0808">Transferase</keyword>
<name>A0A0E3ZV75_9BACT</name>
<keyword evidence="2" id="KW-0328">Glycosyltransferase</keyword>
<dbReference type="OrthoDB" id="9771846at2"/>
<evidence type="ECO:0000313" key="6">
    <source>
        <dbReference type="Proteomes" id="UP000033054"/>
    </source>
</evidence>
<reference evidence="5 6" key="1">
    <citation type="journal article" date="2014" name="Curr. Microbiol.">
        <title>Spirosoma radiotolerans sp. nov., a gamma-radiation-resistant bacterium isolated from gamma ray-irradiated soil.</title>
        <authorList>
            <person name="Lee J.J."/>
            <person name="Srinivasan S."/>
            <person name="Lim S."/>
            <person name="Joe M."/>
            <person name="Im S."/>
            <person name="Bae S.I."/>
            <person name="Park K.R."/>
            <person name="Han J.H."/>
            <person name="Park S.H."/>
            <person name="Joo B.M."/>
            <person name="Park S.J."/>
            <person name="Kim M.K."/>
        </authorList>
    </citation>
    <scope>NUCLEOTIDE SEQUENCE [LARGE SCALE GENOMIC DNA]</scope>
    <source>
        <strain evidence="5 6">DG5A</strain>
    </source>
</reference>
<organism evidence="5 6">
    <name type="scientific">Spirosoma radiotolerans</name>
    <dbReference type="NCBI Taxonomy" id="1379870"/>
    <lineage>
        <taxon>Bacteria</taxon>
        <taxon>Pseudomonadati</taxon>
        <taxon>Bacteroidota</taxon>
        <taxon>Cytophagia</taxon>
        <taxon>Cytophagales</taxon>
        <taxon>Cytophagaceae</taxon>
        <taxon>Spirosoma</taxon>
    </lineage>
</organism>
<dbReference type="KEGG" id="srd:SD10_14745"/>
<dbReference type="EMBL" id="CP010429">
    <property type="protein sequence ID" value="AKD55973.1"/>
    <property type="molecule type" value="Genomic_DNA"/>
</dbReference>
<dbReference type="CDD" id="cd04186">
    <property type="entry name" value="GT_2_like_c"/>
    <property type="match status" value="1"/>
</dbReference>
<dbReference type="HOGENOM" id="CLU_023845_4_1_10"/>
<dbReference type="SUPFAM" id="SSF53448">
    <property type="entry name" value="Nucleotide-diphospho-sugar transferases"/>
    <property type="match status" value="1"/>
</dbReference>
<accession>A0A0E3ZV75</accession>
<proteinExistence type="inferred from homology"/>
<dbReference type="PANTHER" id="PTHR43179:SF12">
    <property type="entry name" value="GALACTOFURANOSYLTRANSFERASE GLFT2"/>
    <property type="match status" value="1"/>
</dbReference>
<dbReference type="Gene3D" id="3.90.550.10">
    <property type="entry name" value="Spore Coat Polysaccharide Biosynthesis Protein SpsA, Chain A"/>
    <property type="match status" value="1"/>
</dbReference>
<dbReference type="STRING" id="1379870.SD10_14745"/>
<keyword evidence="6" id="KW-1185">Reference proteome</keyword>
<dbReference type="AlphaFoldDB" id="A0A0E3ZV75"/>
<evidence type="ECO:0000256" key="2">
    <source>
        <dbReference type="ARBA" id="ARBA00022676"/>
    </source>
</evidence>
<dbReference type="RefSeq" id="WP_046574657.1">
    <property type="nucleotide sequence ID" value="NZ_CP010429.1"/>
</dbReference>
<dbReference type="PATRIC" id="fig|1379870.5.peg.3205"/>
<feature type="domain" description="Glycosyltransferase 2-like" evidence="4">
    <location>
        <begin position="14"/>
        <end position="188"/>
    </location>
</feature>
<dbReference type="Pfam" id="PF00535">
    <property type="entry name" value="Glycos_transf_2"/>
    <property type="match status" value="1"/>
</dbReference>
<dbReference type="InterPro" id="IPR001173">
    <property type="entry name" value="Glyco_trans_2-like"/>
</dbReference>
<evidence type="ECO:0000313" key="5">
    <source>
        <dbReference type="EMBL" id="AKD55973.1"/>
    </source>
</evidence>
<gene>
    <name evidence="5" type="ORF">SD10_14745</name>
</gene>
<protein>
    <submittedName>
        <fullName evidence="5">Glycosyl transferase family 2</fullName>
    </submittedName>
</protein>
<evidence type="ECO:0000259" key="4">
    <source>
        <dbReference type="Pfam" id="PF00535"/>
    </source>
</evidence>